<gene>
    <name evidence="4" type="ORF">GCM10010145_22790</name>
</gene>
<feature type="transmembrane region" description="Helical" evidence="2">
    <location>
        <begin position="148"/>
        <end position="167"/>
    </location>
</feature>
<dbReference type="EMBL" id="BMQK01000003">
    <property type="protein sequence ID" value="GGQ52744.1"/>
    <property type="molecule type" value="Genomic_DNA"/>
</dbReference>
<proteinExistence type="predicted"/>
<sequence>MWTAFVTVVNLAFALGTLALGTAKAVAARRERDLALTLTASVLLHTSVIFLAATPAVYRAVGAALHSPNICSLVIPVTTLVTVAHAHAMTQLWQPEGDVRAALRRAVRVWGPVYVGAALLLTALYVKADLGPAAPLAVAAAYAHEPEMVVYHLAYAAVLSTTVVVTVRQCRSLHVPGPPGFVDHIRRCLRHLVVALSLDIGNAAVTVTAMIGALAGHDHVSGLAQTAWLATVVSCMSAVAALGRLMLLSVADIRTLKPLHRLVVEAAPQVVLAPGHLWTGFDVRLLLDRRLTEISDGAASLSPWWSTAPGRAVERLAADRPGGRRTDGWDPVAARAAATLVHAARCRRTGAPPTPPADRPTTLPGTDIDIEEERPHLVRVARHLTHPIVLRALALADEQAPGRGAAGSPRPTGPGAQDHPSSSAGRAAGEGQLPPPAPGRLRTLHQRRQPRHDGGDGPERAHGVHEAQDVPVRRPHAVAPRAAVVDGLGAGPERGRVPPDGARGDRPEAGAEAAVHAGEEAGGRGAAAAGLEIDPREPAFERRA</sequence>
<keyword evidence="2" id="KW-0472">Membrane</keyword>
<feature type="transmembrane region" description="Helical" evidence="2">
    <location>
        <begin position="109"/>
        <end position="128"/>
    </location>
</feature>
<feature type="compositionally biased region" description="Basic and acidic residues" evidence="1">
    <location>
        <begin position="451"/>
        <end position="472"/>
    </location>
</feature>
<dbReference type="InterPro" id="IPR046675">
    <property type="entry name" value="DUF6545"/>
</dbReference>
<feature type="transmembrane region" description="Helical" evidence="2">
    <location>
        <begin position="70"/>
        <end position="88"/>
    </location>
</feature>
<keyword evidence="2" id="KW-1133">Transmembrane helix</keyword>
<feature type="transmembrane region" description="Helical" evidence="2">
    <location>
        <begin position="227"/>
        <end position="251"/>
    </location>
</feature>
<evidence type="ECO:0000313" key="5">
    <source>
        <dbReference type="Proteomes" id="UP000620156"/>
    </source>
</evidence>
<evidence type="ECO:0000259" key="3">
    <source>
        <dbReference type="Pfam" id="PF20182"/>
    </source>
</evidence>
<feature type="compositionally biased region" description="Basic and acidic residues" evidence="1">
    <location>
        <begin position="533"/>
        <end position="544"/>
    </location>
</feature>
<feature type="transmembrane region" description="Helical" evidence="2">
    <location>
        <begin position="34"/>
        <end position="58"/>
    </location>
</feature>
<dbReference type="Pfam" id="PF20182">
    <property type="entry name" value="DUF6545"/>
    <property type="match status" value="1"/>
</dbReference>
<dbReference type="Proteomes" id="UP000620156">
    <property type="component" value="Unassembled WGS sequence"/>
</dbReference>
<protein>
    <recommendedName>
        <fullName evidence="3">DUF6545 domain-containing protein</fullName>
    </recommendedName>
</protein>
<feature type="region of interest" description="Disordered" evidence="1">
    <location>
        <begin position="399"/>
        <end position="544"/>
    </location>
</feature>
<feature type="transmembrane region" description="Helical" evidence="2">
    <location>
        <begin position="6"/>
        <end position="27"/>
    </location>
</feature>
<dbReference type="RefSeq" id="WP_189216567.1">
    <property type="nucleotide sequence ID" value="NZ_BMQK01000003.1"/>
</dbReference>
<feature type="compositionally biased region" description="Basic and acidic residues" evidence="1">
    <location>
        <begin position="493"/>
        <end position="509"/>
    </location>
</feature>
<comment type="caution">
    <text evidence="4">The sequence shown here is derived from an EMBL/GenBank/DDBJ whole genome shotgun (WGS) entry which is preliminary data.</text>
</comment>
<evidence type="ECO:0000256" key="2">
    <source>
        <dbReference type="SAM" id="Phobius"/>
    </source>
</evidence>
<keyword evidence="2" id="KW-0812">Transmembrane</keyword>
<feature type="domain" description="DUF6545" evidence="3">
    <location>
        <begin position="252"/>
        <end position="384"/>
    </location>
</feature>
<dbReference type="AlphaFoldDB" id="A0A918BAC2"/>
<accession>A0A918BAC2</accession>
<reference evidence="4" key="2">
    <citation type="submission" date="2020-09" db="EMBL/GenBank/DDBJ databases">
        <authorList>
            <person name="Sun Q."/>
            <person name="Ohkuma M."/>
        </authorList>
    </citation>
    <scope>NUCLEOTIDE SEQUENCE</scope>
    <source>
        <strain evidence="4">JCM 3131</strain>
    </source>
</reference>
<evidence type="ECO:0000256" key="1">
    <source>
        <dbReference type="SAM" id="MobiDB-lite"/>
    </source>
</evidence>
<feature type="transmembrane region" description="Helical" evidence="2">
    <location>
        <begin position="188"/>
        <end position="215"/>
    </location>
</feature>
<reference evidence="4" key="1">
    <citation type="journal article" date="2014" name="Int. J. Syst. Evol. Microbiol.">
        <title>Complete genome sequence of Corynebacterium casei LMG S-19264T (=DSM 44701T), isolated from a smear-ripened cheese.</title>
        <authorList>
            <consortium name="US DOE Joint Genome Institute (JGI-PGF)"/>
            <person name="Walter F."/>
            <person name="Albersmeier A."/>
            <person name="Kalinowski J."/>
            <person name="Ruckert C."/>
        </authorList>
    </citation>
    <scope>NUCLEOTIDE SEQUENCE</scope>
    <source>
        <strain evidence="4">JCM 3131</strain>
    </source>
</reference>
<name>A0A918BAC2_9ACTN</name>
<evidence type="ECO:0000313" key="4">
    <source>
        <dbReference type="EMBL" id="GGQ52744.1"/>
    </source>
</evidence>
<feature type="region of interest" description="Disordered" evidence="1">
    <location>
        <begin position="344"/>
        <end position="368"/>
    </location>
</feature>
<keyword evidence="5" id="KW-1185">Reference proteome</keyword>
<organism evidence="4 5">
    <name type="scientific">Streptomyces ruber</name>
    <dbReference type="NCBI Taxonomy" id="83378"/>
    <lineage>
        <taxon>Bacteria</taxon>
        <taxon>Bacillati</taxon>
        <taxon>Actinomycetota</taxon>
        <taxon>Actinomycetes</taxon>
        <taxon>Kitasatosporales</taxon>
        <taxon>Streptomycetaceae</taxon>
        <taxon>Streptomyces</taxon>
    </lineage>
</organism>